<evidence type="ECO:0000313" key="5">
    <source>
        <dbReference type="EMBL" id="JAT43224.1"/>
    </source>
</evidence>
<sequence length="418" mass="46730">MSKDDDKAEASEGSGGSRKGVAAVGSYGGSIHRRKIRALQDEGRHAISLNRIWIGIPSDRLRPQDADYSYLPSLSDELALLILARLPRSEYPRLCLVNRRYHALLRSDELYTIRREIGVREPCSVFMLASGEPHWWSYDPRSGARRNLPILPSDVCFSSSDKETLCAGTHLLVSGKETGGAVIWRYELPLDKWFKGPPMISSRSLFASANCGSVAYVAGGIGANLEVLNSAEKYNSYDMTWDPLPRMKQRRKLCSGCYMDGRFYVIAGQNEEGENLTCGEYYDPERDAWEPVPDMMKVAPSWSSQSPPLVAVVNNELYSLEASSNQLKVYLKRSNSWKDLGEAPVRADHSRGWGVAFKSLGDELLLIGSKTDNYTGRGMTICTCTPDPNLDTLNWRVLQSDGRHWSSFVFNCSIMMAR</sequence>
<name>A0A1D1XSB3_9ARAE</name>
<dbReference type="InterPro" id="IPR001810">
    <property type="entry name" value="F-box_dom"/>
</dbReference>
<dbReference type="Pfam" id="PF00646">
    <property type="entry name" value="F-box"/>
    <property type="match status" value="1"/>
</dbReference>
<dbReference type="InterPro" id="IPR052439">
    <property type="entry name" value="F-box/Kelch-repeat"/>
</dbReference>
<evidence type="ECO:0000256" key="1">
    <source>
        <dbReference type="ARBA" id="ARBA00022441"/>
    </source>
</evidence>
<dbReference type="AlphaFoldDB" id="A0A1D1XSB3"/>
<dbReference type="SMART" id="SM00612">
    <property type="entry name" value="Kelch"/>
    <property type="match status" value="3"/>
</dbReference>
<dbReference type="CDD" id="cd22152">
    <property type="entry name" value="F-box_AtAFR-like"/>
    <property type="match status" value="1"/>
</dbReference>
<feature type="region of interest" description="Disordered" evidence="3">
    <location>
        <begin position="1"/>
        <end position="21"/>
    </location>
</feature>
<dbReference type="EMBL" id="GDJX01022657">
    <property type="protein sequence ID" value="JAT45279.1"/>
    <property type="molecule type" value="Transcribed_RNA"/>
</dbReference>
<gene>
    <name evidence="6" type="primary">At3g27150_1</name>
    <name evidence="5" type="synonym">At3g27150_0</name>
    <name evidence="5" type="ORF">g.44581</name>
    <name evidence="6" type="ORF">g.44582</name>
</gene>
<dbReference type="InterPro" id="IPR036047">
    <property type="entry name" value="F-box-like_dom_sf"/>
</dbReference>
<dbReference type="SUPFAM" id="SSF117281">
    <property type="entry name" value="Kelch motif"/>
    <property type="match status" value="1"/>
</dbReference>
<proteinExistence type="predicted"/>
<dbReference type="SUPFAM" id="SSF81383">
    <property type="entry name" value="F-box domain"/>
    <property type="match status" value="1"/>
</dbReference>
<dbReference type="InterPro" id="IPR006652">
    <property type="entry name" value="Kelch_1"/>
</dbReference>
<dbReference type="GO" id="GO:0005634">
    <property type="term" value="C:nucleus"/>
    <property type="evidence" value="ECO:0007669"/>
    <property type="project" value="UniProtKB-ARBA"/>
</dbReference>
<reference evidence="6" key="1">
    <citation type="submission" date="2015-07" db="EMBL/GenBank/DDBJ databases">
        <title>Transcriptome Assembly of Anthurium amnicola.</title>
        <authorList>
            <person name="Suzuki J."/>
        </authorList>
    </citation>
    <scope>NUCLEOTIDE SEQUENCE</scope>
</reference>
<organism evidence="6">
    <name type="scientific">Anthurium amnicola</name>
    <dbReference type="NCBI Taxonomy" id="1678845"/>
    <lineage>
        <taxon>Eukaryota</taxon>
        <taxon>Viridiplantae</taxon>
        <taxon>Streptophyta</taxon>
        <taxon>Embryophyta</taxon>
        <taxon>Tracheophyta</taxon>
        <taxon>Spermatophyta</taxon>
        <taxon>Magnoliopsida</taxon>
        <taxon>Liliopsida</taxon>
        <taxon>Araceae</taxon>
        <taxon>Pothoideae</taxon>
        <taxon>Potheae</taxon>
        <taxon>Anthurium</taxon>
    </lineage>
</organism>
<dbReference type="Pfam" id="PF01344">
    <property type="entry name" value="Kelch_1"/>
    <property type="match status" value="1"/>
</dbReference>
<dbReference type="InterPro" id="IPR015915">
    <property type="entry name" value="Kelch-typ_b-propeller"/>
</dbReference>
<evidence type="ECO:0000259" key="4">
    <source>
        <dbReference type="Pfam" id="PF00646"/>
    </source>
</evidence>
<evidence type="ECO:0000256" key="3">
    <source>
        <dbReference type="SAM" id="MobiDB-lite"/>
    </source>
</evidence>
<evidence type="ECO:0000256" key="2">
    <source>
        <dbReference type="ARBA" id="ARBA00022737"/>
    </source>
</evidence>
<keyword evidence="1" id="KW-0880">Kelch repeat</keyword>
<protein>
    <submittedName>
        <fullName evidence="6">F-box/kelch-repeat protein At3g27150</fullName>
    </submittedName>
</protein>
<feature type="domain" description="F-box" evidence="4">
    <location>
        <begin position="71"/>
        <end position="111"/>
    </location>
</feature>
<accession>A0A1D1XSB3</accession>
<dbReference type="Gene3D" id="2.120.10.80">
    <property type="entry name" value="Kelch-type beta propeller"/>
    <property type="match status" value="1"/>
</dbReference>
<keyword evidence="2" id="KW-0677">Repeat</keyword>
<dbReference type="EMBL" id="GDJX01024712">
    <property type="protein sequence ID" value="JAT43224.1"/>
    <property type="molecule type" value="Transcribed_RNA"/>
</dbReference>
<evidence type="ECO:0000313" key="6">
    <source>
        <dbReference type="EMBL" id="JAT45279.1"/>
    </source>
</evidence>
<dbReference type="PANTHER" id="PTHR46122">
    <property type="entry name" value="GALACTOSE OXIDASE/KELCH REPEAT PROTEIN-RELATED"/>
    <property type="match status" value="1"/>
</dbReference>
<dbReference type="PANTHER" id="PTHR46122:SF5">
    <property type="entry name" value="F-BOX DOMAIN-CONTAINING PROTEIN"/>
    <property type="match status" value="1"/>
</dbReference>
<feature type="compositionally biased region" description="Basic and acidic residues" evidence="3">
    <location>
        <begin position="1"/>
        <end position="10"/>
    </location>
</feature>